<dbReference type="OrthoDB" id="6191410at2"/>
<feature type="domain" description="Methyltransferase type 11" evidence="1">
    <location>
        <begin position="75"/>
        <end position="125"/>
    </location>
</feature>
<keyword evidence="4" id="KW-1185">Reference proteome</keyword>
<dbReference type="Proteomes" id="UP000092871">
    <property type="component" value="Unassembled WGS sequence"/>
</dbReference>
<dbReference type="InterPro" id="IPR029063">
    <property type="entry name" value="SAM-dependent_MTases_sf"/>
</dbReference>
<evidence type="ECO:0000313" key="2">
    <source>
        <dbReference type="EMBL" id="SBT19418.1"/>
    </source>
</evidence>
<dbReference type="SUPFAM" id="SSF53335">
    <property type="entry name" value="S-adenosyl-L-methionine-dependent methyltransferases"/>
    <property type="match status" value="1"/>
</dbReference>
<dbReference type="EMBL" id="FLRA01000037">
    <property type="protein sequence ID" value="SBT19418.1"/>
    <property type="molecule type" value="Genomic_DNA"/>
</dbReference>
<sequence length="245" mass="28536">MLDNQSRQLFQDWYDTELGQRLLNEEHDFVERELDNMVGYYLVQQSPLKQLSFHNHRMRENICLSPVLELGASQSTVVANMSELPLESDGIDAIVLHHTLDLSKNPHRDLHEVARTLLPSGKLIIIGFNPFSFWGIRRAFSKRMRAPWAASFISHRRLDDWLKVAGLTLEKVEFIDYDMPLKSSKWRQRMGWLGNSLKALKLPMGSVYIMTATKQTRRYIPLKPRWKATKVRVPPLTKPTIKEIK</sequence>
<dbReference type="Gene3D" id="3.40.50.150">
    <property type="entry name" value="Vaccinia Virus protein VP39"/>
    <property type="match status" value="1"/>
</dbReference>
<protein>
    <recommendedName>
        <fullName evidence="1">Methyltransferase type 11 domain-containing protein</fullName>
    </recommendedName>
</protein>
<proteinExistence type="predicted"/>
<dbReference type="EMBL" id="FLRB01000036">
    <property type="protein sequence ID" value="SBT22906.1"/>
    <property type="molecule type" value="Genomic_DNA"/>
</dbReference>
<evidence type="ECO:0000313" key="4">
    <source>
        <dbReference type="Proteomes" id="UP000092840"/>
    </source>
</evidence>
<evidence type="ECO:0000313" key="5">
    <source>
        <dbReference type="Proteomes" id="UP000092871"/>
    </source>
</evidence>
<dbReference type="Pfam" id="PF08241">
    <property type="entry name" value="Methyltransf_11"/>
    <property type="match status" value="1"/>
</dbReference>
<reference evidence="3 4" key="1">
    <citation type="submission" date="2016-06" db="EMBL/GenBank/DDBJ databases">
        <authorList>
            <person name="Rodrigo-Torres L."/>
            <person name="Arahal D.R."/>
        </authorList>
    </citation>
    <scope>NUCLEOTIDE SEQUENCE [LARGE SCALE GENOMIC DNA]</scope>
    <source>
        <strain evidence="3 4">CECT 5116</strain>
    </source>
</reference>
<dbReference type="RefSeq" id="WP_067038763.1">
    <property type="nucleotide sequence ID" value="NZ_FLRA01000037.1"/>
</dbReference>
<dbReference type="AlphaFoldDB" id="A0A1C3JW43"/>
<evidence type="ECO:0000259" key="1">
    <source>
        <dbReference type="Pfam" id="PF08241"/>
    </source>
</evidence>
<reference evidence="2 5" key="2">
    <citation type="submission" date="2016-06" db="EMBL/GenBank/DDBJ databases">
        <authorList>
            <person name="Kjaerup R.B."/>
            <person name="Dalgaard T.S."/>
            <person name="Juul-Madsen H.R."/>
        </authorList>
    </citation>
    <scope>NUCLEOTIDE SEQUENCE [LARGE SCALE GENOMIC DNA]</scope>
    <source>
        <strain evidence="2 5">CECT 5115</strain>
    </source>
</reference>
<dbReference type="GO" id="GO:0008757">
    <property type="term" value="F:S-adenosylmethionine-dependent methyltransferase activity"/>
    <property type="evidence" value="ECO:0007669"/>
    <property type="project" value="InterPro"/>
</dbReference>
<evidence type="ECO:0000313" key="3">
    <source>
        <dbReference type="EMBL" id="SBT22906.1"/>
    </source>
</evidence>
<dbReference type="InterPro" id="IPR013216">
    <property type="entry name" value="Methyltransf_11"/>
</dbReference>
<accession>A0A1C3JW43</accession>
<organism evidence="2 5">
    <name type="scientific">Marinomonas gallaica</name>
    <dbReference type="NCBI Taxonomy" id="1806667"/>
    <lineage>
        <taxon>Bacteria</taxon>
        <taxon>Pseudomonadati</taxon>
        <taxon>Pseudomonadota</taxon>
        <taxon>Gammaproteobacteria</taxon>
        <taxon>Oceanospirillales</taxon>
        <taxon>Oceanospirillaceae</taxon>
        <taxon>Marinomonas</taxon>
    </lineage>
</organism>
<dbReference type="Proteomes" id="UP000092840">
    <property type="component" value="Unassembled WGS sequence"/>
</dbReference>
<name>A0A1C3JW43_9GAMM</name>
<gene>
    <name evidence="2" type="ORF">MGA5115_03583</name>
    <name evidence="3" type="ORF">MGA5116_03536</name>
</gene>